<dbReference type="Proteomes" id="UP000436138">
    <property type="component" value="Chromosome"/>
</dbReference>
<keyword evidence="2" id="KW-1185">Reference proteome</keyword>
<dbReference type="EMBL" id="CP047020">
    <property type="protein sequence ID" value="QHA07985.1"/>
    <property type="molecule type" value="Genomic_DNA"/>
</dbReference>
<proteinExistence type="predicted"/>
<evidence type="ECO:0000313" key="1">
    <source>
        <dbReference type="EMBL" id="QHA07985.1"/>
    </source>
</evidence>
<gene>
    <name evidence="1" type="ORF">GQF42_36140</name>
</gene>
<organism evidence="1 2">
    <name type="scientific">Streptomyces broussonetiae</name>
    <dbReference type="NCBI Taxonomy" id="2686304"/>
    <lineage>
        <taxon>Bacteria</taxon>
        <taxon>Bacillati</taxon>
        <taxon>Actinomycetota</taxon>
        <taxon>Actinomycetes</taxon>
        <taxon>Kitasatosporales</taxon>
        <taxon>Streptomycetaceae</taxon>
        <taxon>Streptomyces</taxon>
    </lineage>
</organism>
<name>A0A6I6NGA7_9ACTN</name>
<protein>
    <submittedName>
        <fullName evidence="1">Uncharacterized protein</fullName>
    </submittedName>
</protein>
<dbReference type="KEGG" id="sbro:GQF42_36140"/>
<evidence type="ECO:0000313" key="2">
    <source>
        <dbReference type="Proteomes" id="UP000436138"/>
    </source>
</evidence>
<dbReference type="RefSeq" id="WP_158926975.1">
    <property type="nucleotide sequence ID" value="NZ_CP047020.1"/>
</dbReference>
<accession>A0A6I6NGA7</accession>
<reference evidence="1 2" key="1">
    <citation type="submission" date="2019-12" db="EMBL/GenBank/DDBJ databases">
        <title>Streptomyces sp. strain T44 isolated from rhizosphere soil of Broussonetia papyrifera.</title>
        <authorList>
            <person name="Mo P."/>
        </authorList>
    </citation>
    <scope>NUCLEOTIDE SEQUENCE [LARGE SCALE GENOMIC DNA]</scope>
    <source>
        <strain evidence="1 2">T44</strain>
    </source>
</reference>
<dbReference type="AlphaFoldDB" id="A0A6I6NGA7"/>
<sequence length="50" mass="5399">MRKRKLDTTGVVIADRDAEGIWRVLPWASLLVGAAGIEPWDSGPAGQPLQ</sequence>